<name>A0A0M3HTL5_ASCLU</name>
<accession>A0A0M3HTL5</accession>
<dbReference type="InterPro" id="IPR038885">
    <property type="entry name" value="PLB1"/>
</dbReference>
<evidence type="ECO:0000313" key="1">
    <source>
        <dbReference type="Proteomes" id="UP000036681"/>
    </source>
</evidence>
<dbReference type="WBParaSite" id="ALUE_0000600401-mRNA-1">
    <property type="protein sequence ID" value="ALUE_0000600401-mRNA-1"/>
    <property type="gene ID" value="ALUE_0000600401"/>
</dbReference>
<dbReference type="InterPro" id="IPR036514">
    <property type="entry name" value="SGNH_hydro_sf"/>
</dbReference>
<dbReference type="Pfam" id="PF00657">
    <property type="entry name" value="Lipase_GDSL"/>
    <property type="match status" value="1"/>
</dbReference>
<dbReference type="Gene3D" id="3.40.50.1110">
    <property type="entry name" value="SGNH hydrolase"/>
    <property type="match status" value="1"/>
</dbReference>
<protein>
    <submittedName>
        <fullName evidence="2">SGNH_hydro domain-containing protein</fullName>
    </submittedName>
</protein>
<organism evidence="1 2">
    <name type="scientific">Ascaris lumbricoides</name>
    <name type="common">Giant roundworm</name>
    <dbReference type="NCBI Taxonomy" id="6252"/>
    <lineage>
        <taxon>Eukaryota</taxon>
        <taxon>Metazoa</taxon>
        <taxon>Ecdysozoa</taxon>
        <taxon>Nematoda</taxon>
        <taxon>Chromadorea</taxon>
        <taxon>Rhabditida</taxon>
        <taxon>Spirurina</taxon>
        <taxon>Ascaridomorpha</taxon>
        <taxon>Ascaridoidea</taxon>
        <taxon>Ascarididae</taxon>
        <taxon>Ascaris</taxon>
    </lineage>
</organism>
<dbReference type="GO" id="GO:0006644">
    <property type="term" value="P:phospholipid metabolic process"/>
    <property type="evidence" value="ECO:0007669"/>
    <property type="project" value="TreeGrafter"/>
</dbReference>
<dbReference type="PANTHER" id="PTHR21325">
    <property type="entry name" value="PHOSPHOLIPASE B, PLB1"/>
    <property type="match status" value="1"/>
</dbReference>
<keyword evidence="1" id="KW-1185">Reference proteome</keyword>
<dbReference type="PANTHER" id="PTHR21325:SF31">
    <property type="entry name" value="GH22081P-RELATED"/>
    <property type="match status" value="1"/>
</dbReference>
<sequence>MIAYTKVIMASFVSSVPQMATSVHNVRPSEIGVVAALGDSFSVGYGVFSSGVGTFDSHPEVSFSMGGEGDLKKHITIPNILRKLGASLTGYSTKESTGLNLAFPGAQSSHLHRQAVELVQRFPEEVKSNKWKLLTIFVGLNDMAGELFQRVRFLSPSSRNEIIKRNMRGLDTLRDRYKGNLEDALRVLSSHLNRTIVNIVSVPNMATFFEAQASASRLVPSTDVDMRQMCDSLNSAIESIVKEGSFERDDFTLVQQPLFSSENEAPKTSTGAVDTALFASDLCHLSQKGQSMYAAALWNNMLEPVGAKSSRYLTYPYRLRSPNEDCPYIRTSKNSDTCDGNREVHQQEKENMARKLDQSIWVK</sequence>
<dbReference type="InterPro" id="IPR001087">
    <property type="entry name" value="GDSL"/>
</dbReference>
<proteinExistence type="predicted"/>
<reference evidence="2" key="1">
    <citation type="submission" date="2017-02" db="UniProtKB">
        <authorList>
            <consortium name="WormBaseParasite"/>
        </authorList>
    </citation>
    <scope>IDENTIFICATION</scope>
</reference>
<dbReference type="AlphaFoldDB" id="A0A0M3HTL5"/>
<dbReference type="GO" id="GO:0004620">
    <property type="term" value="F:phospholipase activity"/>
    <property type="evidence" value="ECO:0007669"/>
    <property type="project" value="InterPro"/>
</dbReference>
<dbReference type="Proteomes" id="UP000036681">
    <property type="component" value="Unplaced"/>
</dbReference>
<dbReference type="SUPFAM" id="SSF52266">
    <property type="entry name" value="SGNH hydrolase"/>
    <property type="match status" value="1"/>
</dbReference>
<evidence type="ECO:0000313" key="2">
    <source>
        <dbReference type="WBParaSite" id="ALUE_0000600401-mRNA-1"/>
    </source>
</evidence>